<sequence>MGTRVVMVRAAGTVFSSGLDLSTFAPSPSPQADNENMLDSINAVDDVQAAELIRGFQGAFTWLRDRDDIISIAVVAGAAVGAGFQLALSCDLMICTEDARFSMRETTLGLVPDLGGTQPLVSTVGYARALDICVTGRWVDASEALALGLATTVVAPESLDTTVDDLAATVLSKPATAVRATKAVLRAALDNEVDSQRRIEREAQVGLLRDIIRKR</sequence>
<dbReference type="InterPro" id="IPR018376">
    <property type="entry name" value="Enoyl-CoA_hyd/isom_CS"/>
</dbReference>
<dbReference type="EMBL" id="CAFBIZ010000201">
    <property type="protein sequence ID" value="CAB4851874.1"/>
    <property type="molecule type" value="Genomic_DNA"/>
</dbReference>
<dbReference type="PANTHER" id="PTHR11941:SF169">
    <property type="entry name" value="(7AS)-7A-METHYL-1,5-DIOXO-2,3,5,6,7,7A-HEXAHYDRO-1H-INDENE-CARBOXYL-COA HYDROLASE"/>
    <property type="match status" value="1"/>
</dbReference>
<name>A0A6J7C3Z2_9ZZZZ</name>
<proteinExistence type="inferred from homology"/>
<dbReference type="CDD" id="cd06558">
    <property type="entry name" value="crotonase-like"/>
    <property type="match status" value="1"/>
</dbReference>
<dbReference type="PROSITE" id="PS00166">
    <property type="entry name" value="ENOYL_COA_HYDRATASE"/>
    <property type="match status" value="1"/>
</dbReference>
<evidence type="ECO:0000313" key="4">
    <source>
        <dbReference type="EMBL" id="CAB4851874.1"/>
    </source>
</evidence>
<gene>
    <name evidence="4" type="ORF">UFOPK3268_01390</name>
</gene>
<dbReference type="PANTHER" id="PTHR11941">
    <property type="entry name" value="ENOYL-COA HYDRATASE-RELATED"/>
    <property type="match status" value="1"/>
</dbReference>
<keyword evidence="2" id="KW-0443">Lipid metabolism</keyword>
<dbReference type="GO" id="GO:0016829">
    <property type="term" value="F:lyase activity"/>
    <property type="evidence" value="ECO:0007669"/>
    <property type="project" value="UniProtKB-KW"/>
</dbReference>
<evidence type="ECO:0000256" key="1">
    <source>
        <dbReference type="ARBA" id="ARBA00005254"/>
    </source>
</evidence>
<accession>A0A6J7C3Z2</accession>
<dbReference type="InterPro" id="IPR001753">
    <property type="entry name" value="Enoyl-CoA_hydra/iso"/>
</dbReference>
<dbReference type="SUPFAM" id="SSF52096">
    <property type="entry name" value="ClpP/crotonase"/>
    <property type="match status" value="1"/>
</dbReference>
<dbReference type="Pfam" id="PF00378">
    <property type="entry name" value="ECH_1"/>
    <property type="match status" value="1"/>
</dbReference>
<evidence type="ECO:0000256" key="3">
    <source>
        <dbReference type="ARBA" id="ARBA00023239"/>
    </source>
</evidence>
<dbReference type="Gene3D" id="3.90.226.10">
    <property type="entry name" value="2-enoyl-CoA Hydratase, Chain A, domain 1"/>
    <property type="match status" value="1"/>
</dbReference>
<dbReference type="GO" id="GO:0006635">
    <property type="term" value="P:fatty acid beta-oxidation"/>
    <property type="evidence" value="ECO:0007669"/>
    <property type="project" value="TreeGrafter"/>
</dbReference>
<protein>
    <submittedName>
        <fullName evidence="4">Unannotated protein</fullName>
    </submittedName>
</protein>
<reference evidence="4" key="1">
    <citation type="submission" date="2020-05" db="EMBL/GenBank/DDBJ databases">
        <authorList>
            <person name="Chiriac C."/>
            <person name="Salcher M."/>
            <person name="Ghai R."/>
            <person name="Kavagutti S V."/>
        </authorList>
    </citation>
    <scope>NUCLEOTIDE SEQUENCE</scope>
</reference>
<evidence type="ECO:0000256" key="2">
    <source>
        <dbReference type="ARBA" id="ARBA00023098"/>
    </source>
</evidence>
<dbReference type="AlphaFoldDB" id="A0A6J7C3Z2"/>
<organism evidence="4">
    <name type="scientific">freshwater metagenome</name>
    <dbReference type="NCBI Taxonomy" id="449393"/>
    <lineage>
        <taxon>unclassified sequences</taxon>
        <taxon>metagenomes</taxon>
        <taxon>ecological metagenomes</taxon>
    </lineage>
</organism>
<dbReference type="InterPro" id="IPR029045">
    <property type="entry name" value="ClpP/crotonase-like_dom_sf"/>
</dbReference>
<keyword evidence="3" id="KW-0456">Lyase</keyword>
<comment type="similarity">
    <text evidence="1">Belongs to the enoyl-CoA hydratase/isomerase family.</text>
</comment>